<dbReference type="OrthoDB" id="9814402at2"/>
<dbReference type="GO" id="GO:0006352">
    <property type="term" value="P:DNA-templated transcription initiation"/>
    <property type="evidence" value="ECO:0007669"/>
    <property type="project" value="InterPro"/>
</dbReference>
<dbReference type="HOGENOM" id="CLU_020569_1_1_7"/>
<evidence type="ECO:0000256" key="1">
    <source>
        <dbReference type="ARBA" id="ARBA00008798"/>
    </source>
</evidence>
<evidence type="ECO:0000313" key="13">
    <source>
        <dbReference type="Proteomes" id="UP000006034"/>
    </source>
</evidence>
<feature type="domain" description="RNA polymerase sigma factor 54 DNA-binding" evidence="10">
    <location>
        <begin position="331"/>
        <end position="489"/>
    </location>
</feature>
<keyword evidence="3" id="KW-0808">Transferase</keyword>
<dbReference type="PROSITE" id="PS50044">
    <property type="entry name" value="SIGMA54_3"/>
    <property type="match status" value="1"/>
</dbReference>
<keyword evidence="5" id="KW-0805">Transcription regulation</keyword>
<keyword evidence="2" id="KW-0240">DNA-directed RNA polymerase</keyword>
<name>E5Y5Q0_BILW3</name>
<dbReference type="EMBL" id="ADCP02000001">
    <property type="protein sequence ID" value="EFV44612.1"/>
    <property type="molecule type" value="Genomic_DNA"/>
</dbReference>
<evidence type="ECO:0000259" key="11">
    <source>
        <dbReference type="Pfam" id="PF04963"/>
    </source>
</evidence>
<keyword evidence="6" id="KW-0731">Sigma factor</keyword>
<dbReference type="PROSITE" id="PS00718">
    <property type="entry name" value="SIGMA54_2"/>
    <property type="match status" value="1"/>
</dbReference>
<dbReference type="GO" id="GO:0000428">
    <property type="term" value="C:DNA-directed RNA polymerase complex"/>
    <property type="evidence" value="ECO:0007669"/>
    <property type="project" value="UniProtKB-KW"/>
</dbReference>
<dbReference type="PROSITE" id="PS00717">
    <property type="entry name" value="SIGMA54_1"/>
    <property type="match status" value="1"/>
</dbReference>
<dbReference type="GO" id="GO:0001216">
    <property type="term" value="F:DNA-binding transcription activator activity"/>
    <property type="evidence" value="ECO:0007669"/>
    <property type="project" value="InterPro"/>
</dbReference>
<keyword evidence="7" id="KW-0238">DNA-binding</keyword>
<feature type="compositionally biased region" description="Basic and acidic residues" evidence="9">
    <location>
        <begin position="62"/>
        <end position="78"/>
    </location>
</feature>
<dbReference type="Gene3D" id="1.10.10.60">
    <property type="entry name" value="Homeodomain-like"/>
    <property type="match status" value="1"/>
</dbReference>
<reference evidence="12 13" key="1">
    <citation type="submission" date="2010-10" db="EMBL/GenBank/DDBJ databases">
        <authorList>
            <consortium name="The Broad Institute Genome Sequencing Platform"/>
            <person name="Ward D."/>
            <person name="Earl A."/>
            <person name="Feldgarden M."/>
            <person name="Young S.K."/>
            <person name="Gargeya S."/>
            <person name="Zeng Q."/>
            <person name="Alvarado L."/>
            <person name="Berlin A."/>
            <person name="Bochicchio J."/>
            <person name="Chapman S.B."/>
            <person name="Chen Z."/>
            <person name="Freedman E."/>
            <person name="Gellesch M."/>
            <person name="Goldberg J."/>
            <person name="Griggs A."/>
            <person name="Gujja S."/>
            <person name="Heilman E."/>
            <person name="Heiman D."/>
            <person name="Howarth C."/>
            <person name="Mehta T."/>
            <person name="Neiman D."/>
            <person name="Pearson M."/>
            <person name="Roberts A."/>
            <person name="Saif S."/>
            <person name="Shea T."/>
            <person name="Shenoy N."/>
            <person name="Sisk P."/>
            <person name="Stolte C."/>
            <person name="Sykes S."/>
            <person name="White J."/>
            <person name="Yandava C."/>
            <person name="Allen-Vercoe E."/>
            <person name="Sibley C."/>
            <person name="Ambrose C.E."/>
            <person name="Strauss J."/>
            <person name="Daigneault M."/>
            <person name="Haas B."/>
            <person name="Nusbaum C."/>
            <person name="Birren B."/>
        </authorList>
    </citation>
    <scope>NUCLEOTIDE SEQUENCE [LARGE SCALE GENOMIC DNA]</scope>
    <source>
        <strain evidence="12 13">3_1_6</strain>
    </source>
</reference>
<evidence type="ECO:0000256" key="7">
    <source>
        <dbReference type="ARBA" id="ARBA00023125"/>
    </source>
</evidence>
<evidence type="ECO:0000259" key="10">
    <source>
        <dbReference type="Pfam" id="PF04552"/>
    </source>
</evidence>
<keyword evidence="13" id="KW-1185">Reference proteome</keyword>
<evidence type="ECO:0000256" key="5">
    <source>
        <dbReference type="ARBA" id="ARBA00023015"/>
    </source>
</evidence>
<keyword evidence="4" id="KW-0548">Nucleotidyltransferase</keyword>
<comment type="caution">
    <text evidence="12">The sequence shown here is derived from an EMBL/GenBank/DDBJ whole genome shotgun (WGS) entry which is preliminary data.</text>
</comment>
<evidence type="ECO:0000256" key="6">
    <source>
        <dbReference type="ARBA" id="ARBA00023082"/>
    </source>
</evidence>
<protein>
    <submittedName>
        <fullName evidence="12">RNA polymerase sigma-54 factor</fullName>
    </submittedName>
</protein>
<dbReference type="Pfam" id="PF04552">
    <property type="entry name" value="Sigma54_DBD"/>
    <property type="match status" value="1"/>
</dbReference>
<dbReference type="Gene3D" id="1.10.10.1330">
    <property type="entry name" value="RNA polymerase sigma-54 factor, core-binding domain"/>
    <property type="match status" value="1"/>
</dbReference>
<dbReference type="PRINTS" id="PR00045">
    <property type="entry name" value="SIGMA54FCT"/>
</dbReference>
<dbReference type="GO" id="GO:0016987">
    <property type="term" value="F:sigma factor activity"/>
    <property type="evidence" value="ECO:0007669"/>
    <property type="project" value="UniProtKB-KW"/>
</dbReference>
<dbReference type="GO" id="GO:0003677">
    <property type="term" value="F:DNA binding"/>
    <property type="evidence" value="ECO:0007669"/>
    <property type="project" value="UniProtKB-KW"/>
</dbReference>
<dbReference type="eggNOG" id="COG1508">
    <property type="taxonomic scope" value="Bacteria"/>
</dbReference>
<dbReference type="RefSeq" id="WP_005026782.1">
    <property type="nucleotide sequence ID" value="NZ_KE150238.1"/>
</dbReference>
<evidence type="ECO:0000256" key="4">
    <source>
        <dbReference type="ARBA" id="ARBA00022695"/>
    </source>
</evidence>
<comment type="similarity">
    <text evidence="1">Belongs to the sigma-54 factor family.</text>
</comment>
<proteinExistence type="inferred from homology"/>
<dbReference type="NCBIfam" id="NF009118">
    <property type="entry name" value="PRK12469.1"/>
    <property type="match status" value="1"/>
</dbReference>
<dbReference type="Proteomes" id="UP000006034">
    <property type="component" value="Unassembled WGS sequence"/>
</dbReference>
<dbReference type="PIRSF" id="PIRSF000774">
    <property type="entry name" value="RpoN"/>
    <property type="match status" value="1"/>
</dbReference>
<dbReference type="InterPro" id="IPR007046">
    <property type="entry name" value="RNA_pol_sigma_54_core-bd"/>
</dbReference>
<dbReference type="Pfam" id="PF00309">
    <property type="entry name" value="Sigma54_AID"/>
    <property type="match status" value="1"/>
</dbReference>
<dbReference type="PANTHER" id="PTHR32248">
    <property type="entry name" value="RNA POLYMERASE SIGMA-54 FACTOR"/>
    <property type="match status" value="1"/>
</dbReference>
<dbReference type="GO" id="GO:0016779">
    <property type="term" value="F:nucleotidyltransferase activity"/>
    <property type="evidence" value="ECO:0007669"/>
    <property type="project" value="UniProtKB-KW"/>
</dbReference>
<reference evidence="12 13" key="2">
    <citation type="submission" date="2013-04" db="EMBL/GenBank/DDBJ databases">
        <title>The Genome Sequence of Bilophila wadsworthia 3_1_6.</title>
        <authorList>
            <consortium name="The Broad Institute Genomics Platform"/>
            <person name="Earl A."/>
            <person name="Ward D."/>
            <person name="Feldgarden M."/>
            <person name="Gevers D."/>
            <person name="Sibley C."/>
            <person name="Strauss J."/>
            <person name="Allen-Vercoe E."/>
            <person name="Walker B."/>
            <person name="Young S."/>
            <person name="Zeng Q."/>
            <person name="Gargeya S."/>
            <person name="Fitzgerald M."/>
            <person name="Haas B."/>
            <person name="Abouelleil A."/>
            <person name="Allen A.W."/>
            <person name="Alvarado L."/>
            <person name="Arachchi H.M."/>
            <person name="Berlin A.M."/>
            <person name="Chapman S.B."/>
            <person name="Gainer-Dewar J."/>
            <person name="Goldberg J."/>
            <person name="Griggs A."/>
            <person name="Gujja S."/>
            <person name="Hansen M."/>
            <person name="Howarth C."/>
            <person name="Imamovic A."/>
            <person name="Ireland A."/>
            <person name="Larimer J."/>
            <person name="McCowan C."/>
            <person name="Murphy C."/>
            <person name="Pearson M."/>
            <person name="Poon T.W."/>
            <person name="Priest M."/>
            <person name="Roberts A."/>
            <person name="Saif S."/>
            <person name="Shea T."/>
            <person name="Sisk P."/>
            <person name="Sykes S."/>
            <person name="Wortman J."/>
            <person name="Nusbaum C."/>
            <person name="Birren B."/>
        </authorList>
    </citation>
    <scope>NUCLEOTIDE SEQUENCE [LARGE SCALE GENOMIC DNA]</scope>
    <source>
        <strain evidence="12 13">3_1_6</strain>
    </source>
</reference>
<evidence type="ECO:0000256" key="3">
    <source>
        <dbReference type="ARBA" id="ARBA00022679"/>
    </source>
</evidence>
<dbReference type="STRING" id="563192.HMPREF0179_01513"/>
<dbReference type="Pfam" id="PF04963">
    <property type="entry name" value="Sigma54_CBD"/>
    <property type="match status" value="1"/>
</dbReference>
<dbReference type="GeneID" id="78086634"/>
<dbReference type="InterPro" id="IPR000394">
    <property type="entry name" value="RNA_pol_sigma_54"/>
</dbReference>
<dbReference type="InterPro" id="IPR038709">
    <property type="entry name" value="RpoN_core-bd_sf"/>
</dbReference>
<organism evidence="12 13">
    <name type="scientific">Bilophila wadsworthia (strain 3_1_6)</name>
    <dbReference type="NCBI Taxonomy" id="563192"/>
    <lineage>
        <taxon>Bacteria</taxon>
        <taxon>Pseudomonadati</taxon>
        <taxon>Thermodesulfobacteriota</taxon>
        <taxon>Desulfovibrionia</taxon>
        <taxon>Desulfovibrionales</taxon>
        <taxon>Desulfovibrionaceae</taxon>
        <taxon>Bilophila</taxon>
    </lineage>
</organism>
<keyword evidence="8" id="KW-0804">Transcription</keyword>
<evidence type="ECO:0000256" key="8">
    <source>
        <dbReference type="ARBA" id="ARBA00023163"/>
    </source>
</evidence>
<evidence type="ECO:0000256" key="9">
    <source>
        <dbReference type="SAM" id="MobiDB-lite"/>
    </source>
</evidence>
<dbReference type="AlphaFoldDB" id="E5Y5Q0"/>
<sequence>MALELRQQLKLSQQLVMTPQLQQAIRLLQLSRLELVETVQRELLENPFLEEMQDEPSNEPPAEVRPESPRDEPTYDREVARSEDWEDYLGEFASTPQQVQPRDYELPEEMSSLEARYASSPTLESHLMWQLRLSSLSDDQKELGEIIIGNLSSSGYLQASLEEMAEMARADFAGETSTAEAKDKAWPTVEEVETVLKAIQLFDPVGVAARTPQECLLIQIKALGYDRDQVLVDLVRDHLEDLEAHRYKPLLRKFRLDMDELKEYLDIIQSLDPMPGASFGEGMSTFVSPDVFVYKVDGEFLIVLNEDGLPNLHLSPVYDNASENASSKEKEYFNEKIRSAAWLIKSLHQRQRTLYKVVESIVKHQRGFFEEGISKFKPLILKDIADDINMHESTVSRITTNKYVATPFGVYELKFFFNSALELDDGSQVGSESVKALIKKCISEEDPKNPLSDERIGEILKEHLKVNIARRTVAKYRMAMDIPSSSRRKAHF</sequence>
<dbReference type="InterPro" id="IPR007634">
    <property type="entry name" value="RNA_pol_sigma_54_DNA-bd"/>
</dbReference>
<accession>E5Y5Q0</accession>
<dbReference type="NCBIfam" id="TIGR02395">
    <property type="entry name" value="rpoN_sigma"/>
    <property type="match status" value="1"/>
</dbReference>
<evidence type="ECO:0000256" key="2">
    <source>
        <dbReference type="ARBA" id="ARBA00022478"/>
    </source>
</evidence>
<gene>
    <name evidence="12" type="ORF">HMPREF0179_01513</name>
</gene>
<evidence type="ECO:0000313" key="12">
    <source>
        <dbReference type="EMBL" id="EFV44612.1"/>
    </source>
</evidence>
<feature type="region of interest" description="Disordered" evidence="9">
    <location>
        <begin position="47"/>
        <end position="78"/>
    </location>
</feature>
<feature type="domain" description="RNA polymerase sigma factor 54 core-binding" evidence="11">
    <location>
        <begin position="113"/>
        <end position="318"/>
    </location>
</feature>
<dbReference type="PANTHER" id="PTHR32248:SF4">
    <property type="entry name" value="RNA POLYMERASE SIGMA-54 FACTOR"/>
    <property type="match status" value="1"/>
</dbReference>